<name>A0A0U2LSJ5_9GAMM</name>
<gene>
    <name evidence="1" type="ORF">PTRA_b0765</name>
</gene>
<dbReference type="RefSeq" id="WP_058375122.1">
    <property type="nucleotide sequence ID" value="NZ_CP011035.1"/>
</dbReference>
<dbReference type="EMBL" id="CP011035">
    <property type="protein sequence ID" value="ALS35190.1"/>
    <property type="molecule type" value="Genomic_DNA"/>
</dbReference>
<organism evidence="1">
    <name type="scientific">Pseudoalteromonas translucida KMM 520</name>
    <dbReference type="NCBI Taxonomy" id="1315283"/>
    <lineage>
        <taxon>Bacteria</taxon>
        <taxon>Pseudomonadati</taxon>
        <taxon>Pseudomonadota</taxon>
        <taxon>Gammaproteobacteria</taxon>
        <taxon>Alteromonadales</taxon>
        <taxon>Pseudoalteromonadaceae</taxon>
        <taxon>Pseudoalteromonas</taxon>
    </lineage>
</organism>
<dbReference type="AlphaFoldDB" id="A0A0U2LSJ5"/>
<evidence type="ECO:0008006" key="3">
    <source>
        <dbReference type="Google" id="ProtNLM"/>
    </source>
</evidence>
<accession>A0A0U2LSJ5</accession>
<sequence length="70" mass="8095">MIINKLNASLLFVTGLCLLAGCSSDARFHEIQSARLDECNYKADKEYYECLKLQEANFEEFKKQRAENTQ</sequence>
<protein>
    <recommendedName>
        <fullName evidence="3">Orphan lipoprotein</fullName>
    </recommendedName>
</protein>
<dbReference type="PATRIC" id="fig|1315283.4.peg.3781"/>
<evidence type="ECO:0000313" key="1">
    <source>
        <dbReference type="EMBL" id="ALS35190.1"/>
    </source>
</evidence>
<proteinExistence type="predicted"/>
<dbReference type="KEGG" id="ptn:PTRA_b0765"/>
<dbReference type="Proteomes" id="UP000065261">
    <property type="component" value="Chromosome II"/>
</dbReference>
<dbReference type="OrthoDB" id="6298682at2"/>
<dbReference type="PROSITE" id="PS51257">
    <property type="entry name" value="PROKAR_LIPOPROTEIN"/>
    <property type="match status" value="1"/>
</dbReference>
<reference evidence="1 2" key="1">
    <citation type="submission" date="2015-03" db="EMBL/GenBank/DDBJ databases">
        <authorList>
            <person name="Murphy D."/>
        </authorList>
    </citation>
    <scope>NUCLEOTIDE SEQUENCE [LARGE SCALE GENOMIC DNA]</scope>
    <source>
        <strain evidence="1 2">KMM 520</strain>
    </source>
</reference>
<evidence type="ECO:0000313" key="2">
    <source>
        <dbReference type="Proteomes" id="UP000065261"/>
    </source>
</evidence>